<proteinExistence type="predicted"/>
<dbReference type="AlphaFoldDB" id="A0A7J8SI89"/>
<name>A0A7J8SI89_GOSDV</name>
<dbReference type="EMBL" id="JABFAC010000010">
    <property type="protein sequence ID" value="MBA0625837.1"/>
    <property type="molecule type" value="Genomic_DNA"/>
</dbReference>
<evidence type="ECO:0000313" key="2">
    <source>
        <dbReference type="Proteomes" id="UP000593561"/>
    </source>
</evidence>
<evidence type="ECO:0000313" key="1">
    <source>
        <dbReference type="EMBL" id="MBA0625837.1"/>
    </source>
</evidence>
<accession>A0A7J8SI89</accession>
<gene>
    <name evidence="1" type="ORF">Godav_003589</name>
</gene>
<dbReference type="Proteomes" id="UP000593561">
    <property type="component" value="Unassembled WGS sequence"/>
</dbReference>
<comment type="caution">
    <text evidence="1">The sequence shown here is derived from an EMBL/GenBank/DDBJ whole genome shotgun (WGS) entry which is preliminary data.</text>
</comment>
<protein>
    <submittedName>
        <fullName evidence="1">Uncharacterized protein</fullName>
    </submittedName>
</protein>
<reference evidence="1 2" key="1">
    <citation type="journal article" date="2019" name="Genome Biol. Evol.">
        <title>Insights into the evolution of the New World diploid cottons (Gossypium, subgenus Houzingenia) based on genome sequencing.</title>
        <authorList>
            <person name="Grover C.E."/>
            <person name="Arick M.A. 2nd"/>
            <person name="Thrash A."/>
            <person name="Conover J.L."/>
            <person name="Sanders W.S."/>
            <person name="Peterson D.G."/>
            <person name="Frelichowski J.E."/>
            <person name="Scheffler J.A."/>
            <person name="Scheffler B.E."/>
            <person name="Wendel J.F."/>
        </authorList>
    </citation>
    <scope>NUCLEOTIDE SEQUENCE [LARGE SCALE GENOMIC DNA]</scope>
    <source>
        <strain evidence="1">27</strain>
        <tissue evidence="1">Leaf</tissue>
    </source>
</reference>
<keyword evidence="2" id="KW-1185">Reference proteome</keyword>
<organism evidence="1 2">
    <name type="scientific">Gossypium davidsonii</name>
    <name type="common">Davidson's cotton</name>
    <name type="synonym">Gossypium klotzschianum subsp. davidsonii</name>
    <dbReference type="NCBI Taxonomy" id="34287"/>
    <lineage>
        <taxon>Eukaryota</taxon>
        <taxon>Viridiplantae</taxon>
        <taxon>Streptophyta</taxon>
        <taxon>Embryophyta</taxon>
        <taxon>Tracheophyta</taxon>
        <taxon>Spermatophyta</taxon>
        <taxon>Magnoliopsida</taxon>
        <taxon>eudicotyledons</taxon>
        <taxon>Gunneridae</taxon>
        <taxon>Pentapetalae</taxon>
        <taxon>rosids</taxon>
        <taxon>malvids</taxon>
        <taxon>Malvales</taxon>
        <taxon>Malvaceae</taxon>
        <taxon>Malvoideae</taxon>
        <taxon>Gossypium</taxon>
    </lineage>
</organism>
<sequence length="94" mass="10812">MLTKHFVPSQLIYQILSYKKHDKVLMTPGAYNPRTYSTRLIESSMPLRTSTLAPNRQTNPLNVSDLRYRNFLQPRSSTLSSSRCNAPINLIPFL</sequence>